<evidence type="ECO:0000259" key="8">
    <source>
        <dbReference type="PROSITE" id="PS50850"/>
    </source>
</evidence>
<evidence type="ECO:0000313" key="10">
    <source>
        <dbReference type="Proteomes" id="UP000648239"/>
    </source>
</evidence>
<keyword evidence="5 7" id="KW-1133">Transmembrane helix</keyword>
<evidence type="ECO:0000313" key="9">
    <source>
        <dbReference type="EMBL" id="MBD3869516.1"/>
    </source>
</evidence>
<dbReference type="AlphaFoldDB" id="A0A8J6XYZ9"/>
<feature type="transmembrane region" description="Helical" evidence="7">
    <location>
        <begin position="57"/>
        <end position="78"/>
    </location>
</feature>
<comment type="subcellular location">
    <subcellularLocation>
        <location evidence="1">Cell membrane</location>
        <topology evidence="1">Multi-pass membrane protein</topology>
    </subcellularLocation>
</comment>
<evidence type="ECO:0000256" key="1">
    <source>
        <dbReference type="ARBA" id="ARBA00004651"/>
    </source>
</evidence>
<dbReference type="GO" id="GO:0005886">
    <property type="term" value="C:plasma membrane"/>
    <property type="evidence" value="ECO:0007669"/>
    <property type="project" value="UniProtKB-SubCell"/>
</dbReference>
<dbReference type="GO" id="GO:0022857">
    <property type="term" value="F:transmembrane transporter activity"/>
    <property type="evidence" value="ECO:0007669"/>
    <property type="project" value="InterPro"/>
</dbReference>
<evidence type="ECO:0000256" key="5">
    <source>
        <dbReference type="ARBA" id="ARBA00022989"/>
    </source>
</evidence>
<accession>A0A8J6XYZ9</accession>
<proteinExistence type="predicted"/>
<organism evidence="9 10">
    <name type="scientific">Candidatus Polarisedimenticola svalbardensis</name>
    <dbReference type="NCBI Taxonomy" id="2886004"/>
    <lineage>
        <taxon>Bacteria</taxon>
        <taxon>Pseudomonadati</taxon>
        <taxon>Acidobacteriota</taxon>
        <taxon>Candidatus Polarisedimenticolia</taxon>
        <taxon>Candidatus Polarisedimenticolales</taxon>
        <taxon>Candidatus Polarisedimenticolaceae</taxon>
        <taxon>Candidatus Polarisedimenticola</taxon>
    </lineage>
</organism>
<dbReference type="PANTHER" id="PTHR23513">
    <property type="entry name" value="INTEGRAL MEMBRANE EFFLUX PROTEIN-RELATED"/>
    <property type="match status" value="1"/>
</dbReference>
<feature type="transmembrane region" description="Helical" evidence="7">
    <location>
        <begin position="269"/>
        <end position="288"/>
    </location>
</feature>
<feature type="domain" description="Major facilitator superfamily (MFS) profile" evidence="8">
    <location>
        <begin position="186"/>
        <end position="409"/>
    </location>
</feature>
<feature type="transmembrane region" description="Helical" evidence="7">
    <location>
        <begin position="357"/>
        <end position="377"/>
    </location>
</feature>
<dbReference type="InterPro" id="IPR020846">
    <property type="entry name" value="MFS_dom"/>
</dbReference>
<dbReference type="PANTHER" id="PTHR23513:SF11">
    <property type="entry name" value="STAPHYLOFERRIN A TRANSPORTER"/>
    <property type="match status" value="1"/>
</dbReference>
<evidence type="ECO:0000256" key="3">
    <source>
        <dbReference type="ARBA" id="ARBA00022475"/>
    </source>
</evidence>
<keyword evidence="2" id="KW-0813">Transport</keyword>
<evidence type="ECO:0000256" key="4">
    <source>
        <dbReference type="ARBA" id="ARBA00022692"/>
    </source>
</evidence>
<evidence type="ECO:0000256" key="7">
    <source>
        <dbReference type="SAM" id="Phobius"/>
    </source>
</evidence>
<gene>
    <name evidence="9" type="ORF">IFK94_15455</name>
</gene>
<dbReference type="EMBL" id="JACXWD010000103">
    <property type="protein sequence ID" value="MBD3869516.1"/>
    <property type="molecule type" value="Genomic_DNA"/>
</dbReference>
<dbReference type="InterPro" id="IPR036259">
    <property type="entry name" value="MFS_trans_sf"/>
</dbReference>
<feature type="transmembrane region" description="Helical" evidence="7">
    <location>
        <begin position="185"/>
        <end position="202"/>
    </location>
</feature>
<feature type="transmembrane region" description="Helical" evidence="7">
    <location>
        <begin position="383"/>
        <end position="404"/>
    </location>
</feature>
<dbReference type="SUPFAM" id="SSF103473">
    <property type="entry name" value="MFS general substrate transporter"/>
    <property type="match status" value="1"/>
</dbReference>
<sequence>MAFLLPGRILPPLPGTFRALRHRDFRLLWTGQLLSLTGSWMQSAAQGWLVLRLTDSPFYLGLIGFCTFAPGLVFALPAGVAADRFPRRTMLLILQAVALILAAVLTALTWSGAIEVWHIAVLATLAGTVIAFEIPIRQSFLQVLVGREDLPNAIALNSLAFNSARMLGPTLAGFLLVFRTEATCFLLNTLSFGAVLIALTMLKTRGDPEGGDGDTWYVGMRNGLAYAGGHRKVRTLLLLIVLTSIFAMPYSILVPVFARDILKAGTQGLGLLMGAAGLGAMSGALLLATRKSIRGAGGRIAWALVILGGGLISFGLSDHLVLSMVCLFLVGAGVITQLATSNTYLQLTAPPAMRGRVISLFMLSLIGMAPFGSLLAGAAAKGIGTRLTVVLGGLTCLAAGLITLRRLRT</sequence>
<keyword evidence="3" id="KW-1003">Cell membrane</keyword>
<reference evidence="9 10" key="1">
    <citation type="submission" date="2020-08" db="EMBL/GenBank/DDBJ databases">
        <title>Acidobacteriota in marine sediments use diverse sulfur dissimilation pathways.</title>
        <authorList>
            <person name="Wasmund K."/>
        </authorList>
    </citation>
    <scope>NUCLEOTIDE SEQUENCE [LARGE SCALE GENOMIC DNA]</scope>
    <source>
        <strain evidence="9">MAG AM4</strain>
    </source>
</reference>
<dbReference type="PROSITE" id="PS50850">
    <property type="entry name" value="MFS"/>
    <property type="match status" value="1"/>
</dbReference>
<protein>
    <submittedName>
        <fullName evidence="9">MFS transporter</fullName>
    </submittedName>
</protein>
<feature type="transmembrane region" description="Helical" evidence="7">
    <location>
        <begin position="90"/>
        <end position="110"/>
    </location>
</feature>
<dbReference type="InterPro" id="IPR010290">
    <property type="entry name" value="TM_effector"/>
</dbReference>
<dbReference type="Proteomes" id="UP000648239">
    <property type="component" value="Unassembled WGS sequence"/>
</dbReference>
<evidence type="ECO:0000256" key="2">
    <source>
        <dbReference type="ARBA" id="ARBA00022448"/>
    </source>
</evidence>
<dbReference type="Gene3D" id="1.20.1250.20">
    <property type="entry name" value="MFS general substrate transporter like domains"/>
    <property type="match status" value="1"/>
</dbReference>
<dbReference type="Pfam" id="PF05977">
    <property type="entry name" value="MFS_3"/>
    <property type="match status" value="1"/>
</dbReference>
<dbReference type="CDD" id="cd06173">
    <property type="entry name" value="MFS_MefA_like"/>
    <property type="match status" value="1"/>
</dbReference>
<keyword evidence="4 7" id="KW-0812">Transmembrane</keyword>
<feature type="transmembrane region" description="Helical" evidence="7">
    <location>
        <begin position="236"/>
        <end position="257"/>
    </location>
</feature>
<name>A0A8J6XYZ9_9BACT</name>
<feature type="transmembrane region" description="Helical" evidence="7">
    <location>
        <begin position="300"/>
        <end position="316"/>
    </location>
</feature>
<evidence type="ECO:0000256" key="6">
    <source>
        <dbReference type="ARBA" id="ARBA00023136"/>
    </source>
</evidence>
<feature type="transmembrane region" description="Helical" evidence="7">
    <location>
        <begin position="322"/>
        <end position="345"/>
    </location>
</feature>
<keyword evidence="6 7" id="KW-0472">Membrane</keyword>
<comment type="caution">
    <text evidence="9">The sequence shown here is derived from an EMBL/GenBank/DDBJ whole genome shotgun (WGS) entry which is preliminary data.</text>
</comment>